<evidence type="ECO:0000313" key="2">
    <source>
        <dbReference type="Proteomes" id="UP001054837"/>
    </source>
</evidence>
<name>A0AAV4PBR6_9ARAC</name>
<keyword evidence="2" id="KW-1185">Reference proteome</keyword>
<proteinExistence type="predicted"/>
<dbReference type="EMBL" id="BPLQ01002575">
    <property type="protein sequence ID" value="GIX94054.1"/>
    <property type="molecule type" value="Genomic_DNA"/>
</dbReference>
<evidence type="ECO:0000313" key="1">
    <source>
        <dbReference type="EMBL" id="GIX94054.1"/>
    </source>
</evidence>
<dbReference type="Proteomes" id="UP001054837">
    <property type="component" value="Unassembled WGS sequence"/>
</dbReference>
<accession>A0AAV4PBR6</accession>
<organism evidence="1 2">
    <name type="scientific">Caerostris darwini</name>
    <dbReference type="NCBI Taxonomy" id="1538125"/>
    <lineage>
        <taxon>Eukaryota</taxon>
        <taxon>Metazoa</taxon>
        <taxon>Ecdysozoa</taxon>
        <taxon>Arthropoda</taxon>
        <taxon>Chelicerata</taxon>
        <taxon>Arachnida</taxon>
        <taxon>Araneae</taxon>
        <taxon>Araneomorphae</taxon>
        <taxon>Entelegynae</taxon>
        <taxon>Araneoidea</taxon>
        <taxon>Araneidae</taxon>
        <taxon>Caerostris</taxon>
    </lineage>
</organism>
<comment type="caution">
    <text evidence="1">The sequence shown here is derived from an EMBL/GenBank/DDBJ whole genome shotgun (WGS) entry which is preliminary data.</text>
</comment>
<gene>
    <name evidence="1" type="ORF">CDAR_227061</name>
</gene>
<protein>
    <submittedName>
        <fullName evidence="1">Uncharacterized protein</fullName>
    </submittedName>
</protein>
<reference evidence="1 2" key="1">
    <citation type="submission" date="2021-06" db="EMBL/GenBank/DDBJ databases">
        <title>Caerostris darwini draft genome.</title>
        <authorList>
            <person name="Kono N."/>
            <person name="Arakawa K."/>
        </authorList>
    </citation>
    <scope>NUCLEOTIDE SEQUENCE [LARGE SCALE GENOMIC DNA]</scope>
</reference>
<dbReference type="AlphaFoldDB" id="A0AAV4PBR6"/>
<sequence length="96" mass="11251">MFLMSNKSFSSRCELMSSDEFADSNYSSWHLSLPGMKPSVPHLTTYRSISEREAFRIKYIRDQKEKENFDRLKTAQNDTLVLCSTFWKTCPLSIKL</sequence>